<feature type="compositionally biased region" description="Basic and acidic residues" evidence="1">
    <location>
        <begin position="11"/>
        <end position="20"/>
    </location>
</feature>
<evidence type="ECO:0000313" key="2">
    <source>
        <dbReference type="EMBL" id="CAK9871042.1"/>
    </source>
</evidence>
<sequence>MILEKGYYRKQNADEKKATDKAVVPAARRRLPLPRENTRKRRVQHSACLPEEKKACGLRGRGDETPTGPHARVPPDGSTCPGWHPGGPHR</sequence>
<keyword evidence="3" id="KW-1185">Reference proteome</keyword>
<proteinExistence type="predicted"/>
<gene>
    <name evidence="2" type="ORF">CSSPJE1EN2_LOCUS13710</name>
</gene>
<protein>
    <submittedName>
        <fullName evidence="2">Uncharacterized protein</fullName>
    </submittedName>
</protein>
<dbReference type="EMBL" id="OZ023703">
    <property type="protein sequence ID" value="CAK9871042.1"/>
    <property type="molecule type" value="Genomic_DNA"/>
</dbReference>
<accession>A0ABP1B779</accession>
<organism evidence="2 3">
    <name type="scientific">Sphagnum jensenii</name>
    <dbReference type="NCBI Taxonomy" id="128206"/>
    <lineage>
        <taxon>Eukaryota</taxon>
        <taxon>Viridiplantae</taxon>
        <taxon>Streptophyta</taxon>
        <taxon>Embryophyta</taxon>
        <taxon>Bryophyta</taxon>
        <taxon>Sphagnophytina</taxon>
        <taxon>Sphagnopsida</taxon>
        <taxon>Sphagnales</taxon>
        <taxon>Sphagnaceae</taxon>
        <taxon>Sphagnum</taxon>
    </lineage>
</organism>
<name>A0ABP1B779_9BRYO</name>
<reference evidence="2 3" key="1">
    <citation type="submission" date="2024-03" db="EMBL/GenBank/DDBJ databases">
        <authorList>
            <consortium name="ELIXIR-Norway"/>
            <consortium name="Elixir Norway"/>
        </authorList>
    </citation>
    <scope>NUCLEOTIDE SEQUENCE [LARGE SCALE GENOMIC DNA]</scope>
</reference>
<evidence type="ECO:0000313" key="3">
    <source>
        <dbReference type="Proteomes" id="UP001497522"/>
    </source>
</evidence>
<feature type="region of interest" description="Disordered" evidence="1">
    <location>
        <begin position="1"/>
        <end position="23"/>
    </location>
</feature>
<evidence type="ECO:0000256" key="1">
    <source>
        <dbReference type="SAM" id="MobiDB-lite"/>
    </source>
</evidence>
<dbReference type="Proteomes" id="UP001497522">
    <property type="component" value="Chromosome 2"/>
</dbReference>
<feature type="region of interest" description="Disordered" evidence="1">
    <location>
        <begin position="57"/>
        <end position="90"/>
    </location>
</feature>